<dbReference type="GO" id="GO:0016491">
    <property type="term" value="F:oxidoreductase activity"/>
    <property type="evidence" value="ECO:0007669"/>
    <property type="project" value="InterPro"/>
</dbReference>
<dbReference type="RefSeq" id="WP_013404915.1">
    <property type="nucleotide sequence ID" value="NC_014654.1"/>
</dbReference>
<dbReference type="Pfam" id="PF00881">
    <property type="entry name" value="Nitroreductase"/>
    <property type="match status" value="1"/>
</dbReference>
<dbReference type="NCBIfam" id="TIGR03605">
    <property type="entry name" value="antibiot_sagB"/>
    <property type="match status" value="1"/>
</dbReference>
<reference evidence="3 4" key="2">
    <citation type="journal article" date="2011" name="J. Bacteriol.">
        <title>Complete Genome Sequence of the Haloalkaliphilic, Hydrogen Producing Halanaerobium hydrogenoformans.</title>
        <authorList>
            <person name="Brown S.D."/>
            <person name="Begemann M.B."/>
            <person name="Mormile M.R."/>
            <person name="Wall J.D."/>
            <person name="Han C.S."/>
            <person name="Goodwin L.A."/>
            <person name="Pitluck S."/>
            <person name="Land M.L."/>
            <person name="Hauser L.J."/>
            <person name="Elias D.A."/>
        </authorList>
    </citation>
    <scope>NUCLEOTIDE SEQUENCE [LARGE SCALE GENOMIC DNA]</scope>
    <source>
        <strain evidence="4">sapolanicus</strain>
    </source>
</reference>
<name>E4RPC4_HALHG</name>
<evidence type="ECO:0000259" key="2">
    <source>
        <dbReference type="Pfam" id="PF00881"/>
    </source>
</evidence>
<dbReference type="InterPro" id="IPR029479">
    <property type="entry name" value="Nitroreductase"/>
</dbReference>
<dbReference type="OrthoDB" id="9801593at2"/>
<accession>E4RPC4</accession>
<dbReference type="InterPro" id="IPR020051">
    <property type="entry name" value="SagB-type_dehydrogenase"/>
</dbReference>
<dbReference type="CDD" id="cd02142">
    <property type="entry name" value="McbC_SagB-like_oxidoreductase"/>
    <property type="match status" value="1"/>
</dbReference>
<dbReference type="InterPro" id="IPR000415">
    <property type="entry name" value="Nitroreductase-like"/>
</dbReference>
<evidence type="ECO:0000256" key="1">
    <source>
        <dbReference type="SAM" id="Phobius"/>
    </source>
</evidence>
<evidence type="ECO:0000313" key="4">
    <source>
        <dbReference type="Proteomes" id="UP000007434"/>
    </source>
</evidence>
<dbReference type="Proteomes" id="UP000007434">
    <property type="component" value="Chromosome"/>
</dbReference>
<dbReference type="AlphaFoldDB" id="E4RPC4"/>
<reference evidence="3 4" key="1">
    <citation type="submission" date="2010-11" db="EMBL/GenBank/DDBJ databases">
        <title>Complete sequence of Halanaerobium sp. sapolanicus.</title>
        <authorList>
            <consortium name="US DOE Joint Genome Institute"/>
            <person name="Lucas S."/>
            <person name="Copeland A."/>
            <person name="Lapidus A."/>
            <person name="Cheng J.-F."/>
            <person name="Bruce D."/>
            <person name="Goodwin L."/>
            <person name="Pitluck S."/>
            <person name="Davenport K."/>
            <person name="Detter J.C."/>
            <person name="Han C."/>
            <person name="Tapia R."/>
            <person name="Land M."/>
            <person name="Hauser L."/>
            <person name="Jeffries C."/>
            <person name="Kyrpides N."/>
            <person name="Ivanova N."/>
            <person name="Mikhailova N."/>
            <person name="Begemann M.B."/>
            <person name="Mormile M.R."/>
            <person name="Wall J.D."/>
            <person name="Elias D.A."/>
            <person name="Woyke T."/>
        </authorList>
    </citation>
    <scope>NUCLEOTIDE SEQUENCE [LARGE SCALE GENOMIC DNA]</scope>
    <source>
        <strain evidence="4">sapolanicus</strain>
    </source>
</reference>
<protein>
    <submittedName>
        <fullName evidence="3">SagB-type dehydrogenase domain</fullName>
    </submittedName>
</protein>
<proteinExistence type="predicted"/>
<gene>
    <name evidence="3" type="ordered locus">Halsa_0334</name>
</gene>
<dbReference type="Gene3D" id="3.40.109.10">
    <property type="entry name" value="NADH Oxidase"/>
    <property type="match status" value="1"/>
</dbReference>
<keyword evidence="1" id="KW-0812">Transmembrane</keyword>
<evidence type="ECO:0000313" key="3">
    <source>
        <dbReference type="EMBL" id="ADQ13809.1"/>
    </source>
</evidence>
<keyword evidence="4" id="KW-1185">Reference proteome</keyword>
<dbReference type="InterPro" id="IPR052544">
    <property type="entry name" value="Bacteriocin_Proc_Enz"/>
</dbReference>
<sequence length="247" mass="26974">MNFKAGFEKFRGFGYYFLLAVLLFAVMFLYFYLYGDGGRSANSLSYGDQVELAEVEIRESELEGLIYARRSIRDYQAEEISFNNISKLLWSTVGTTVDGISGPTRAAPSAGATDAVEIFLAVKDVEDIDAGIYHYQPAENTLLEVSSEAKSAELEAAALNQSAVGDGGAVIIITAVFERTIRRYGERGERYVHMEAGHAAQNLLLMAENLGLGSVVIGAFDENEVRSILGSENHEPLLLLPIGVLEN</sequence>
<dbReference type="PANTHER" id="PTHR43745">
    <property type="entry name" value="NITROREDUCTASE MJ1384-RELATED"/>
    <property type="match status" value="1"/>
</dbReference>
<keyword evidence="1" id="KW-1133">Transmembrane helix</keyword>
<dbReference type="EMBL" id="CP002304">
    <property type="protein sequence ID" value="ADQ13809.1"/>
    <property type="molecule type" value="Genomic_DNA"/>
</dbReference>
<organism evidence="3 4">
    <name type="scientific">Halanaerobium hydrogeniformans</name>
    <name type="common">Halanaerobium sp. (strain sapolanicus)</name>
    <dbReference type="NCBI Taxonomy" id="656519"/>
    <lineage>
        <taxon>Bacteria</taxon>
        <taxon>Bacillati</taxon>
        <taxon>Bacillota</taxon>
        <taxon>Clostridia</taxon>
        <taxon>Halanaerobiales</taxon>
        <taxon>Halanaerobiaceae</taxon>
        <taxon>Halanaerobium</taxon>
    </lineage>
</organism>
<dbReference type="HOGENOM" id="CLU_059362_3_1_9"/>
<feature type="domain" description="Nitroreductase" evidence="2">
    <location>
        <begin position="66"/>
        <end position="243"/>
    </location>
</feature>
<feature type="transmembrane region" description="Helical" evidence="1">
    <location>
        <begin position="12"/>
        <end position="33"/>
    </location>
</feature>
<dbReference type="SUPFAM" id="SSF55469">
    <property type="entry name" value="FMN-dependent nitroreductase-like"/>
    <property type="match status" value="1"/>
</dbReference>
<dbReference type="PANTHER" id="PTHR43745:SF2">
    <property type="entry name" value="NITROREDUCTASE MJ1384-RELATED"/>
    <property type="match status" value="1"/>
</dbReference>
<dbReference type="eggNOG" id="COG0778">
    <property type="taxonomic scope" value="Bacteria"/>
</dbReference>
<dbReference type="KEGG" id="has:Halsa_0334"/>
<keyword evidence="1" id="KW-0472">Membrane</keyword>
<dbReference type="STRING" id="656519.Halsa_0334"/>